<dbReference type="Proteomes" id="UP000070186">
    <property type="component" value="Unassembled WGS sequence"/>
</dbReference>
<dbReference type="EMBL" id="LODL01000040">
    <property type="protein sequence ID" value="KXB28962.1"/>
    <property type="molecule type" value="Genomic_DNA"/>
</dbReference>
<dbReference type="SUPFAM" id="SSF46785">
    <property type="entry name" value="Winged helix' DNA-binding domain"/>
    <property type="match status" value="1"/>
</dbReference>
<sequence>MADRRLQVFHAVAKHLSFTRAADALFMTQPAVTFQIKQLEEQYSTRLFERRHGSISLTPAGELVLGYAERILALSDEMETRLSEMTGEMRGPLLVGASTTIAEFMLPRVLGEFNALYPQVRARLIVANSESIESRVAEHTLDVGLIEAPAKLSGLNSQICCEDELLVICAPDYPLATLKSVTPKVLADYEYISREPGSGTREISDAYFAANQVPLENLKTQMELGSPEALKGVVSTGLGFAIVSRAVVAKETRLGALASVPLNPPLTRSLYLVHPQDRFQSRLTTTFIDFAKKKLRELAL</sequence>
<comment type="similarity">
    <text evidence="1">Belongs to the LysR transcriptional regulatory family.</text>
</comment>
<dbReference type="PRINTS" id="PR00039">
    <property type="entry name" value="HTHLYSR"/>
</dbReference>
<dbReference type="InterPro" id="IPR005119">
    <property type="entry name" value="LysR_subst-bd"/>
</dbReference>
<keyword evidence="7" id="KW-1185">Reference proteome</keyword>
<dbReference type="Pfam" id="PF03466">
    <property type="entry name" value="LysR_substrate"/>
    <property type="match status" value="1"/>
</dbReference>
<proteinExistence type="inferred from homology"/>
<dbReference type="FunFam" id="1.10.10.10:FF:000001">
    <property type="entry name" value="LysR family transcriptional regulator"/>
    <property type="match status" value="1"/>
</dbReference>
<dbReference type="RefSeq" id="WP_066887009.1">
    <property type="nucleotide sequence ID" value="NZ_LODL01000040.1"/>
</dbReference>
<dbReference type="InterPro" id="IPR000847">
    <property type="entry name" value="LysR_HTH_N"/>
</dbReference>
<gene>
    <name evidence="6" type="ORF">AT959_19240</name>
</gene>
<evidence type="ECO:0000259" key="5">
    <source>
        <dbReference type="PROSITE" id="PS50931"/>
    </source>
</evidence>
<evidence type="ECO:0000256" key="2">
    <source>
        <dbReference type="ARBA" id="ARBA00023015"/>
    </source>
</evidence>
<dbReference type="InterPro" id="IPR036390">
    <property type="entry name" value="WH_DNA-bd_sf"/>
</dbReference>
<dbReference type="SUPFAM" id="SSF53850">
    <property type="entry name" value="Periplasmic binding protein-like II"/>
    <property type="match status" value="1"/>
</dbReference>
<accession>A0A133XDF1</accession>
<dbReference type="Pfam" id="PF00126">
    <property type="entry name" value="HTH_1"/>
    <property type="match status" value="1"/>
</dbReference>
<evidence type="ECO:0000256" key="1">
    <source>
        <dbReference type="ARBA" id="ARBA00009437"/>
    </source>
</evidence>
<evidence type="ECO:0000256" key="3">
    <source>
        <dbReference type="ARBA" id="ARBA00023125"/>
    </source>
</evidence>
<comment type="caution">
    <text evidence="6">The sequence shown here is derived from an EMBL/GenBank/DDBJ whole genome shotgun (WGS) entry which is preliminary data.</text>
</comment>
<dbReference type="GO" id="GO:0003700">
    <property type="term" value="F:DNA-binding transcription factor activity"/>
    <property type="evidence" value="ECO:0007669"/>
    <property type="project" value="InterPro"/>
</dbReference>
<reference evidence="6 7" key="1">
    <citation type="submission" date="2015-12" db="EMBL/GenBank/DDBJ databases">
        <title>Nitrous oxide reduction kinetics distinguish bacteria harboring typical versus atypical NosZ.</title>
        <authorList>
            <person name="Yoon S."/>
            <person name="Nissen S."/>
            <person name="Park D."/>
            <person name="Sanford R.A."/>
            <person name="Loeffler F.E."/>
        </authorList>
    </citation>
    <scope>NUCLEOTIDE SEQUENCE [LARGE SCALE GENOMIC DNA]</scope>
    <source>
        <strain evidence="6 7">ATCC BAA-841</strain>
    </source>
</reference>
<keyword evidence="3" id="KW-0238">DNA-binding</keyword>
<dbReference type="PANTHER" id="PTHR30126">
    <property type="entry name" value="HTH-TYPE TRANSCRIPTIONAL REGULATOR"/>
    <property type="match status" value="1"/>
</dbReference>
<dbReference type="Gene3D" id="3.40.190.290">
    <property type="match status" value="1"/>
</dbReference>
<dbReference type="PANTHER" id="PTHR30126:SF39">
    <property type="entry name" value="HTH-TYPE TRANSCRIPTIONAL REGULATOR CYSL"/>
    <property type="match status" value="1"/>
</dbReference>
<keyword evidence="2" id="KW-0805">Transcription regulation</keyword>
<dbReference type="CDD" id="cd08420">
    <property type="entry name" value="PBP2_CysL_like"/>
    <property type="match status" value="1"/>
</dbReference>
<feature type="domain" description="HTH lysR-type" evidence="5">
    <location>
        <begin position="1"/>
        <end position="58"/>
    </location>
</feature>
<name>A0A133XDF1_9RHOO</name>
<keyword evidence="4" id="KW-0804">Transcription</keyword>
<dbReference type="InterPro" id="IPR036388">
    <property type="entry name" value="WH-like_DNA-bd_sf"/>
</dbReference>
<dbReference type="GO" id="GO:0000976">
    <property type="term" value="F:transcription cis-regulatory region binding"/>
    <property type="evidence" value="ECO:0007669"/>
    <property type="project" value="TreeGrafter"/>
</dbReference>
<protein>
    <submittedName>
        <fullName evidence="6">LysR family transcriptional regulator</fullName>
    </submittedName>
</protein>
<dbReference type="Gene3D" id="1.10.10.10">
    <property type="entry name" value="Winged helix-like DNA-binding domain superfamily/Winged helix DNA-binding domain"/>
    <property type="match status" value="1"/>
</dbReference>
<organism evidence="6 7">
    <name type="scientific">Dechloromonas denitrificans</name>
    <dbReference type="NCBI Taxonomy" id="281362"/>
    <lineage>
        <taxon>Bacteria</taxon>
        <taxon>Pseudomonadati</taxon>
        <taxon>Pseudomonadota</taxon>
        <taxon>Betaproteobacteria</taxon>
        <taxon>Rhodocyclales</taxon>
        <taxon>Azonexaceae</taxon>
        <taxon>Dechloromonas</taxon>
    </lineage>
</organism>
<dbReference type="AlphaFoldDB" id="A0A133XDF1"/>
<dbReference type="PROSITE" id="PS50931">
    <property type="entry name" value="HTH_LYSR"/>
    <property type="match status" value="1"/>
</dbReference>
<evidence type="ECO:0000256" key="4">
    <source>
        <dbReference type="ARBA" id="ARBA00023163"/>
    </source>
</evidence>
<dbReference type="STRING" id="281362.AT959_19240"/>
<evidence type="ECO:0000313" key="7">
    <source>
        <dbReference type="Proteomes" id="UP000070186"/>
    </source>
</evidence>
<evidence type="ECO:0000313" key="6">
    <source>
        <dbReference type="EMBL" id="KXB28962.1"/>
    </source>
</evidence>